<dbReference type="PANTHER" id="PTHR46060:SF1">
    <property type="entry name" value="MARINER MOS1 TRANSPOSASE-LIKE PROTEIN"/>
    <property type="match status" value="1"/>
</dbReference>
<name>A0A8K0KD14_LADFU</name>
<dbReference type="AlphaFoldDB" id="A0A8K0KD14"/>
<reference evidence="1" key="2">
    <citation type="submission" date="2017-10" db="EMBL/GenBank/DDBJ databases">
        <title>Ladona fulva Genome sequencing and assembly.</title>
        <authorList>
            <person name="Murali S."/>
            <person name="Richards S."/>
            <person name="Bandaranaike D."/>
            <person name="Bellair M."/>
            <person name="Blankenburg K."/>
            <person name="Chao H."/>
            <person name="Dinh H."/>
            <person name="Doddapaneni H."/>
            <person name="Dugan-Rocha S."/>
            <person name="Elkadiri S."/>
            <person name="Gnanaolivu R."/>
            <person name="Hernandez B."/>
            <person name="Skinner E."/>
            <person name="Javaid M."/>
            <person name="Lee S."/>
            <person name="Li M."/>
            <person name="Ming W."/>
            <person name="Munidasa M."/>
            <person name="Muniz J."/>
            <person name="Nguyen L."/>
            <person name="Hughes D."/>
            <person name="Osuji N."/>
            <person name="Pu L.-L."/>
            <person name="Puazo M."/>
            <person name="Qu C."/>
            <person name="Quiroz J."/>
            <person name="Raj R."/>
            <person name="Weissenberger G."/>
            <person name="Xin Y."/>
            <person name="Zou X."/>
            <person name="Han Y."/>
            <person name="Worley K."/>
            <person name="Muzny D."/>
            <person name="Gibbs R."/>
        </authorList>
    </citation>
    <scope>NUCLEOTIDE SEQUENCE</scope>
    <source>
        <strain evidence="1">Sampled in the wild</strain>
    </source>
</reference>
<dbReference type="Proteomes" id="UP000792457">
    <property type="component" value="Unassembled WGS sequence"/>
</dbReference>
<dbReference type="InterPro" id="IPR052709">
    <property type="entry name" value="Transposase-MT_Hybrid"/>
</dbReference>
<reference evidence="1" key="1">
    <citation type="submission" date="2013-04" db="EMBL/GenBank/DDBJ databases">
        <authorList>
            <person name="Qu J."/>
            <person name="Murali S.C."/>
            <person name="Bandaranaike D."/>
            <person name="Bellair M."/>
            <person name="Blankenburg K."/>
            <person name="Chao H."/>
            <person name="Dinh H."/>
            <person name="Doddapaneni H."/>
            <person name="Downs B."/>
            <person name="Dugan-Rocha S."/>
            <person name="Elkadiri S."/>
            <person name="Gnanaolivu R.D."/>
            <person name="Hernandez B."/>
            <person name="Javaid M."/>
            <person name="Jayaseelan J.C."/>
            <person name="Lee S."/>
            <person name="Li M."/>
            <person name="Ming W."/>
            <person name="Munidasa M."/>
            <person name="Muniz J."/>
            <person name="Nguyen L."/>
            <person name="Ongeri F."/>
            <person name="Osuji N."/>
            <person name="Pu L.-L."/>
            <person name="Puazo M."/>
            <person name="Qu C."/>
            <person name="Quiroz J."/>
            <person name="Raj R."/>
            <person name="Weissenberger G."/>
            <person name="Xin Y."/>
            <person name="Zou X."/>
            <person name="Han Y."/>
            <person name="Richards S."/>
            <person name="Worley K."/>
            <person name="Muzny D."/>
            <person name="Gibbs R."/>
        </authorList>
    </citation>
    <scope>NUCLEOTIDE SEQUENCE</scope>
    <source>
        <strain evidence="1">Sampled in the wild</strain>
    </source>
</reference>
<dbReference type="InterPro" id="IPR001888">
    <property type="entry name" value="Transposase_1"/>
</dbReference>
<evidence type="ECO:0000313" key="2">
    <source>
        <dbReference type="Proteomes" id="UP000792457"/>
    </source>
</evidence>
<comment type="caution">
    <text evidence="1">The sequence shown here is derived from an EMBL/GenBank/DDBJ whole genome shotgun (WGS) entry which is preliminary data.</text>
</comment>
<gene>
    <name evidence="1" type="ORF">J437_LFUL012239</name>
</gene>
<sequence length="197" mass="23223">MRYDAAQMHLDRYEREGEAFLHRIITLDETWATSYEPKLKCQSNEWYCYGSPRKSKVHQSPTGVKVMVIFVYNCDGVILTHYVPPRQTVNAQYYCSILEHHLRPALRKKWQHFLCNPPIIKHDNARAHTAQAVAALFSRWDWEVQYHPPYSPDLSPCDFNLIPKMKEPLRGIRFRTVPEILTGSRPLHSHHQQNRLC</sequence>
<dbReference type="EMBL" id="KZ308599">
    <property type="protein sequence ID" value="KAG8232167.1"/>
    <property type="molecule type" value="Genomic_DNA"/>
</dbReference>
<dbReference type="Pfam" id="PF01359">
    <property type="entry name" value="Transposase_1"/>
    <property type="match status" value="1"/>
</dbReference>
<evidence type="ECO:0000313" key="1">
    <source>
        <dbReference type="EMBL" id="KAG8232167.1"/>
    </source>
</evidence>
<organism evidence="1 2">
    <name type="scientific">Ladona fulva</name>
    <name type="common">Scarce chaser dragonfly</name>
    <name type="synonym">Libellula fulva</name>
    <dbReference type="NCBI Taxonomy" id="123851"/>
    <lineage>
        <taxon>Eukaryota</taxon>
        <taxon>Metazoa</taxon>
        <taxon>Ecdysozoa</taxon>
        <taxon>Arthropoda</taxon>
        <taxon>Hexapoda</taxon>
        <taxon>Insecta</taxon>
        <taxon>Pterygota</taxon>
        <taxon>Palaeoptera</taxon>
        <taxon>Odonata</taxon>
        <taxon>Epiprocta</taxon>
        <taxon>Anisoptera</taxon>
        <taxon>Libelluloidea</taxon>
        <taxon>Libellulidae</taxon>
        <taxon>Ladona</taxon>
    </lineage>
</organism>
<proteinExistence type="predicted"/>
<dbReference type="GO" id="GO:0003676">
    <property type="term" value="F:nucleic acid binding"/>
    <property type="evidence" value="ECO:0007669"/>
    <property type="project" value="InterPro"/>
</dbReference>
<dbReference type="InterPro" id="IPR036397">
    <property type="entry name" value="RNaseH_sf"/>
</dbReference>
<accession>A0A8K0KD14</accession>
<dbReference type="PANTHER" id="PTHR46060">
    <property type="entry name" value="MARINER MOS1 TRANSPOSASE-LIKE PROTEIN"/>
    <property type="match status" value="1"/>
</dbReference>
<dbReference type="Gene3D" id="3.30.420.10">
    <property type="entry name" value="Ribonuclease H-like superfamily/Ribonuclease H"/>
    <property type="match status" value="1"/>
</dbReference>
<keyword evidence="2" id="KW-1185">Reference proteome</keyword>
<evidence type="ECO:0008006" key="3">
    <source>
        <dbReference type="Google" id="ProtNLM"/>
    </source>
</evidence>
<protein>
    <recommendedName>
        <fullName evidence="3">Mariner Mos1 transposase</fullName>
    </recommendedName>
</protein>
<dbReference type="OrthoDB" id="7552988at2759"/>